<evidence type="ECO:0000313" key="3">
    <source>
        <dbReference type="EMBL" id="CAI9941299.1"/>
    </source>
</evidence>
<feature type="transmembrane region" description="Helical" evidence="1">
    <location>
        <begin position="499"/>
        <end position="520"/>
    </location>
</feature>
<keyword evidence="5" id="KW-1185">Reference proteome</keyword>
<comment type="caution">
    <text evidence="3">The sequence shown here is derived from an EMBL/GenBank/DDBJ whole genome shotgun (WGS) entry which is preliminary data.</text>
</comment>
<keyword evidence="1" id="KW-1133">Transmembrane helix</keyword>
<dbReference type="AlphaFoldDB" id="A0AA86PVG4"/>
<gene>
    <name evidence="3" type="ORF">HINF_LOCUS28944</name>
    <name evidence="4" type="ORF">HINF_LOCUS42727</name>
</gene>
<evidence type="ECO:0008006" key="6">
    <source>
        <dbReference type="Google" id="ProtNLM"/>
    </source>
</evidence>
<reference evidence="4 5" key="2">
    <citation type="submission" date="2024-07" db="EMBL/GenBank/DDBJ databases">
        <authorList>
            <person name="Akdeniz Z."/>
        </authorList>
    </citation>
    <scope>NUCLEOTIDE SEQUENCE [LARGE SCALE GENOMIC DNA]</scope>
</reference>
<protein>
    <recommendedName>
        <fullName evidence="6">Transmembrane protein</fullName>
    </recommendedName>
</protein>
<reference evidence="3" key="1">
    <citation type="submission" date="2023-06" db="EMBL/GenBank/DDBJ databases">
        <authorList>
            <person name="Kurt Z."/>
        </authorList>
    </citation>
    <scope>NUCLEOTIDE SEQUENCE</scope>
</reference>
<keyword evidence="1" id="KW-0812">Transmembrane</keyword>
<evidence type="ECO:0000256" key="2">
    <source>
        <dbReference type="SAM" id="SignalP"/>
    </source>
</evidence>
<dbReference type="EMBL" id="CATOUU010000688">
    <property type="protein sequence ID" value="CAI9941299.1"/>
    <property type="molecule type" value="Genomic_DNA"/>
</dbReference>
<organism evidence="3">
    <name type="scientific">Hexamita inflata</name>
    <dbReference type="NCBI Taxonomy" id="28002"/>
    <lineage>
        <taxon>Eukaryota</taxon>
        <taxon>Metamonada</taxon>
        <taxon>Diplomonadida</taxon>
        <taxon>Hexamitidae</taxon>
        <taxon>Hexamitinae</taxon>
        <taxon>Hexamita</taxon>
    </lineage>
</organism>
<name>A0AA86PVG4_9EUKA</name>
<dbReference type="EMBL" id="CAXDID020000175">
    <property type="protein sequence ID" value="CAL6048510.1"/>
    <property type="molecule type" value="Genomic_DNA"/>
</dbReference>
<feature type="signal peptide" evidence="2">
    <location>
        <begin position="1"/>
        <end position="19"/>
    </location>
</feature>
<evidence type="ECO:0000256" key="1">
    <source>
        <dbReference type="SAM" id="Phobius"/>
    </source>
</evidence>
<evidence type="ECO:0000313" key="4">
    <source>
        <dbReference type="EMBL" id="CAL6048510.1"/>
    </source>
</evidence>
<keyword evidence="2" id="KW-0732">Signal</keyword>
<proteinExistence type="predicted"/>
<sequence>MIKLVQILSLSCFIANTSVLLDVQTRELVFKAWPRADDSREFNICKKMNGDVYKFSVMLDLYVYKLSDLQLFNSNQYIELKIPCTQVVGACADAFKAKSAMYTMDFQASKQIITDAASNLRRLDFNRKACVDNSQLHYGQNIEISPGVFSNVLKQAGTAKNCKYPVNDVATISANNLADQKATINFFAYPDFNFYQNWYSIEPSELLLHTTYACELMPTPEKIALCNNMIETFATSSLGYNQINYQVPALIPARDGTLTRLQNYSVIFETNQVKNALEIYFDCYQSQFLMIYEDKMLMANTMNGSMVNCKQKMSDFVKISYDKIITRVIFQENPDFRAGKVYTIDFVTDQVLNETQQWLKCENAVNQTSCKEFLENRALISNFYLSAQQVIIQNNVTKKIFPLQPTFQISCYQITVDVFNTEICANLTSSCISVPKSTFVTIQLDSLNISDQIIFPSSRICFNHNSSSTFKTGILMAGSEINPIQQINDNTSVQDVKGIIWLLVATAIIILIIIGVGLFIEFKDNVKYKAEVIKRE</sequence>
<evidence type="ECO:0000313" key="5">
    <source>
        <dbReference type="Proteomes" id="UP001642409"/>
    </source>
</evidence>
<accession>A0AA86PVG4</accession>
<keyword evidence="1" id="KW-0472">Membrane</keyword>
<feature type="chain" id="PRO_5041712096" description="Transmembrane protein" evidence="2">
    <location>
        <begin position="20"/>
        <end position="536"/>
    </location>
</feature>
<dbReference type="Proteomes" id="UP001642409">
    <property type="component" value="Unassembled WGS sequence"/>
</dbReference>